<evidence type="ECO:0000313" key="17">
    <source>
        <dbReference type="EnsemblPlants" id="Zm00001eb200350_P003"/>
    </source>
</evidence>
<dbReference type="FunFam" id="1.10.510.10:FF:000610">
    <property type="entry name" value="Calcium and calcium/calmodulin-dependent serine/threonine-protein kinase"/>
    <property type="match status" value="1"/>
</dbReference>
<evidence type="ECO:0000256" key="9">
    <source>
        <dbReference type="ARBA" id="ARBA00022840"/>
    </source>
</evidence>
<evidence type="ECO:0000256" key="2">
    <source>
        <dbReference type="ARBA" id="ARBA00012434"/>
    </source>
</evidence>
<dbReference type="InterPro" id="IPR017441">
    <property type="entry name" value="Protein_kinase_ATP_BS"/>
</dbReference>
<keyword evidence="3 14" id="KW-0723">Serine/threonine-protein kinase</keyword>
<evidence type="ECO:0000313" key="18">
    <source>
        <dbReference type="Proteomes" id="UP000007305"/>
    </source>
</evidence>
<dbReference type="OrthoDB" id="40902at2759"/>
<dbReference type="Gene3D" id="1.10.510.10">
    <property type="entry name" value="Transferase(Phosphotransferase) domain 1"/>
    <property type="match status" value="1"/>
</dbReference>
<dbReference type="GO" id="GO:0005524">
    <property type="term" value="F:ATP binding"/>
    <property type="evidence" value="ECO:0007669"/>
    <property type="project" value="UniProtKB-UniRule"/>
</dbReference>
<evidence type="ECO:0000256" key="11">
    <source>
        <dbReference type="ARBA" id="ARBA00047307"/>
    </source>
</evidence>
<dbReference type="PANTHER" id="PTHR24349">
    <property type="entry name" value="SERINE/THREONINE-PROTEIN KINASE"/>
    <property type="match status" value="1"/>
</dbReference>
<feature type="binding site" evidence="13">
    <location>
        <position position="45"/>
    </location>
    <ligand>
        <name>ATP</name>
        <dbReference type="ChEBI" id="CHEBI:30616"/>
    </ligand>
</feature>
<dbReference type="InterPro" id="IPR000719">
    <property type="entry name" value="Prot_kinase_dom"/>
</dbReference>
<dbReference type="InterPro" id="IPR011009">
    <property type="entry name" value="Kinase-like_dom_sf"/>
</dbReference>
<dbReference type="InterPro" id="IPR050205">
    <property type="entry name" value="CDPK_Ser/Thr_kinases"/>
</dbReference>
<feature type="domain" description="Protein kinase" evidence="16">
    <location>
        <begin position="13"/>
        <end position="305"/>
    </location>
</feature>
<keyword evidence="9 13" id="KW-0067">ATP-binding</keyword>
<dbReference type="GO" id="GO:0005516">
    <property type="term" value="F:calmodulin binding"/>
    <property type="evidence" value="ECO:0007669"/>
    <property type="project" value="UniProtKB-KW"/>
</dbReference>
<evidence type="ECO:0000256" key="5">
    <source>
        <dbReference type="ARBA" id="ARBA00022737"/>
    </source>
</evidence>
<keyword evidence="5" id="KW-0677">Repeat</keyword>
<dbReference type="Gene3D" id="3.30.200.20">
    <property type="entry name" value="Phosphorylase Kinase, domain 1"/>
    <property type="match status" value="2"/>
</dbReference>
<evidence type="ECO:0000256" key="15">
    <source>
        <dbReference type="SAM" id="MobiDB-lite"/>
    </source>
</evidence>
<dbReference type="InterPro" id="IPR008271">
    <property type="entry name" value="Ser/Thr_kinase_AS"/>
</dbReference>
<evidence type="ECO:0007829" key="19">
    <source>
        <dbReference type="PeptideAtlas" id="A0A804P0P8"/>
    </source>
</evidence>
<comment type="catalytic activity">
    <reaction evidence="12">
        <text>L-seryl-[protein] + ATP = O-phospho-L-seryl-[protein] + ADP + H(+)</text>
        <dbReference type="Rhea" id="RHEA:17989"/>
        <dbReference type="Rhea" id="RHEA-COMP:9863"/>
        <dbReference type="Rhea" id="RHEA-COMP:11604"/>
        <dbReference type="ChEBI" id="CHEBI:15378"/>
        <dbReference type="ChEBI" id="CHEBI:29999"/>
        <dbReference type="ChEBI" id="CHEBI:30616"/>
        <dbReference type="ChEBI" id="CHEBI:83421"/>
        <dbReference type="ChEBI" id="CHEBI:456216"/>
        <dbReference type="EC" id="2.7.11.17"/>
    </reaction>
</comment>
<keyword evidence="7" id="KW-0418">Kinase</keyword>
<evidence type="ECO:0000256" key="1">
    <source>
        <dbReference type="ARBA" id="ARBA00005354"/>
    </source>
</evidence>
<reference evidence="17" key="2">
    <citation type="submission" date="2019-07" db="EMBL/GenBank/DDBJ databases">
        <authorList>
            <person name="Seetharam A."/>
            <person name="Woodhouse M."/>
            <person name="Cannon E."/>
        </authorList>
    </citation>
    <scope>NUCLEOTIDE SEQUENCE [LARGE SCALE GENOMIC DNA]</scope>
    <source>
        <strain evidence="17">cv. B73</strain>
    </source>
</reference>
<evidence type="ECO:0000256" key="13">
    <source>
        <dbReference type="PROSITE-ProRule" id="PRU10141"/>
    </source>
</evidence>
<feature type="region of interest" description="Disordered" evidence="15">
    <location>
        <begin position="52"/>
        <end position="72"/>
    </location>
</feature>
<comment type="catalytic activity">
    <reaction evidence="11">
        <text>L-threonyl-[protein] + ATP = O-phospho-L-threonyl-[protein] + ADP + H(+)</text>
        <dbReference type="Rhea" id="RHEA:46608"/>
        <dbReference type="Rhea" id="RHEA-COMP:11060"/>
        <dbReference type="Rhea" id="RHEA-COMP:11605"/>
        <dbReference type="ChEBI" id="CHEBI:15378"/>
        <dbReference type="ChEBI" id="CHEBI:30013"/>
        <dbReference type="ChEBI" id="CHEBI:30616"/>
        <dbReference type="ChEBI" id="CHEBI:61977"/>
        <dbReference type="ChEBI" id="CHEBI:456216"/>
        <dbReference type="EC" id="2.7.11.17"/>
    </reaction>
</comment>
<dbReference type="Gramene" id="Zm00001eb200350_T003">
    <property type="protein sequence ID" value="Zm00001eb200350_P003"/>
    <property type="gene ID" value="Zm00001eb200350"/>
</dbReference>
<dbReference type="FunFam" id="3.30.200.20:FF:001455">
    <property type="entry name" value="Calcium and calcium/calmodulin-dependent serine/threonine-protein kinase DMI-3 isoform A"/>
    <property type="match status" value="1"/>
</dbReference>
<gene>
    <name evidence="17" type="primary">LOC732824</name>
</gene>
<dbReference type="Proteomes" id="UP000007305">
    <property type="component" value="Chromosome 4"/>
</dbReference>
<dbReference type="PROSITE" id="PS00108">
    <property type="entry name" value="PROTEIN_KINASE_ST"/>
    <property type="match status" value="1"/>
</dbReference>
<dbReference type="PROSITE" id="PS50011">
    <property type="entry name" value="PROTEIN_KINASE_DOM"/>
    <property type="match status" value="1"/>
</dbReference>
<dbReference type="EC" id="2.7.11.17" evidence="2"/>
<keyword evidence="6 13" id="KW-0547">Nucleotide-binding</keyword>
<feature type="region of interest" description="Disordered" evidence="15">
    <location>
        <begin position="342"/>
        <end position="397"/>
    </location>
</feature>
<feature type="compositionally biased region" description="Basic and acidic residues" evidence="15">
    <location>
        <begin position="345"/>
        <end position="369"/>
    </location>
</feature>
<keyword evidence="19" id="KW-1267">Proteomics identification</keyword>
<dbReference type="PROSITE" id="PS00107">
    <property type="entry name" value="PROTEIN_KINASE_ATP"/>
    <property type="match status" value="1"/>
</dbReference>
<evidence type="ECO:0000256" key="10">
    <source>
        <dbReference type="ARBA" id="ARBA00022860"/>
    </source>
</evidence>
<evidence type="ECO:0000256" key="12">
    <source>
        <dbReference type="ARBA" id="ARBA00047430"/>
    </source>
</evidence>
<reference evidence="18" key="1">
    <citation type="journal article" date="2009" name="Science">
        <title>The B73 maize genome: complexity, diversity, and dynamics.</title>
        <authorList>
            <person name="Schnable P.S."/>
            <person name="Ware D."/>
            <person name="Fulton R.S."/>
            <person name="Stein J.C."/>
            <person name="Wei F."/>
            <person name="Pasternak S."/>
            <person name="Liang C."/>
            <person name="Zhang J."/>
            <person name="Fulton L."/>
            <person name="Graves T.A."/>
            <person name="Minx P."/>
            <person name="Reily A.D."/>
            <person name="Courtney L."/>
            <person name="Kruchowski S.S."/>
            <person name="Tomlinson C."/>
            <person name="Strong C."/>
            <person name="Delehaunty K."/>
            <person name="Fronick C."/>
            <person name="Courtney B."/>
            <person name="Rock S.M."/>
            <person name="Belter E."/>
            <person name="Du F."/>
            <person name="Kim K."/>
            <person name="Abbott R.M."/>
            <person name="Cotton M."/>
            <person name="Levy A."/>
            <person name="Marchetto P."/>
            <person name="Ochoa K."/>
            <person name="Jackson S.M."/>
            <person name="Gillam B."/>
            <person name="Chen W."/>
            <person name="Yan L."/>
            <person name="Higginbotham J."/>
            <person name="Cardenas M."/>
            <person name="Waligorski J."/>
            <person name="Applebaum E."/>
            <person name="Phelps L."/>
            <person name="Falcone J."/>
            <person name="Kanchi K."/>
            <person name="Thane T."/>
            <person name="Scimone A."/>
            <person name="Thane N."/>
            <person name="Henke J."/>
            <person name="Wang T."/>
            <person name="Ruppert J."/>
            <person name="Shah N."/>
            <person name="Rotter K."/>
            <person name="Hodges J."/>
            <person name="Ingenthron E."/>
            <person name="Cordes M."/>
            <person name="Kohlberg S."/>
            <person name="Sgro J."/>
            <person name="Delgado B."/>
            <person name="Mead K."/>
            <person name="Chinwalla A."/>
            <person name="Leonard S."/>
            <person name="Crouse K."/>
            <person name="Collura K."/>
            <person name="Kudrna D."/>
            <person name="Currie J."/>
            <person name="He R."/>
            <person name="Angelova A."/>
            <person name="Rajasekar S."/>
            <person name="Mueller T."/>
            <person name="Lomeli R."/>
            <person name="Scara G."/>
            <person name="Ko A."/>
            <person name="Delaney K."/>
            <person name="Wissotski M."/>
            <person name="Lopez G."/>
            <person name="Campos D."/>
            <person name="Braidotti M."/>
            <person name="Ashley E."/>
            <person name="Golser W."/>
            <person name="Kim H."/>
            <person name="Lee S."/>
            <person name="Lin J."/>
            <person name="Dujmic Z."/>
            <person name="Kim W."/>
            <person name="Talag J."/>
            <person name="Zuccolo A."/>
            <person name="Fan C."/>
            <person name="Sebastian A."/>
            <person name="Kramer M."/>
            <person name="Spiegel L."/>
            <person name="Nascimento L."/>
            <person name="Zutavern T."/>
            <person name="Miller B."/>
            <person name="Ambroise C."/>
            <person name="Muller S."/>
            <person name="Spooner W."/>
            <person name="Narechania A."/>
            <person name="Ren L."/>
            <person name="Wei S."/>
            <person name="Kumari S."/>
            <person name="Faga B."/>
            <person name="Levy M.J."/>
            <person name="McMahan L."/>
            <person name="Van Buren P."/>
            <person name="Vaughn M.W."/>
            <person name="Ying K."/>
            <person name="Yeh C.-T."/>
            <person name="Emrich S.J."/>
            <person name="Jia Y."/>
            <person name="Kalyanaraman A."/>
            <person name="Hsia A.-P."/>
            <person name="Barbazuk W.B."/>
            <person name="Baucom R.S."/>
            <person name="Brutnell T.P."/>
            <person name="Carpita N.C."/>
            <person name="Chaparro C."/>
            <person name="Chia J.-M."/>
            <person name="Deragon J.-M."/>
            <person name="Estill J.C."/>
            <person name="Fu Y."/>
            <person name="Jeddeloh J.A."/>
            <person name="Han Y."/>
            <person name="Lee H."/>
            <person name="Li P."/>
            <person name="Lisch D.R."/>
            <person name="Liu S."/>
            <person name="Liu Z."/>
            <person name="Nagel D.H."/>
            <person name="McCann M.C."/>
            <person name="SanMiguel P."/>
            <person name="Myers A.M."/>
            <person name="Nettleton D."/>
            <person name="Nguyen J."/>
            <person name="Penning B.W."/>
            <person name="Ponnala L."/>
            <person name="Schneider K.L."/>
            <person name="Schwartz D.C."/>
            <person name="Sharma A."/>
            <person name="Soderlund C."/>
            <person name="Springer N.M."/>
            <person name="Sun Q."/>
            <person name="Wang H."/>
            <person name="Waterman M."/>
            <person name="Westerman R."/>
            <person name="Wolfgruber T.K."/>
            <person name="Yang L."/>
            <person name="Yu Y."/>
            <person name="Zhang L."/>
            <person name="Zhou S."/>
            <person name="Zhu Q."/>
            <person name="Bennetzen J.L."/>
            <person name="Dawe R.K."/>
            <person name="Jiang J."/>
            <person name="Jiang N."/>
            <person name="Presting G.G."/>
            <person name="Wessler S.R."/>
            <person name="Aluru S."/>
            <person name="Martienssen R.A."/>
            <person name="Clifton S.W."/>
            <person name="McCombie W.R."/>
            <person name="Wing R.A."/>
            <person name="Wilson R.K."/>
        </authorList>
    </citation>
    <scope>NUCLEOTIDE SEQUENCE [LARGE SCALE GENOMIC DNA]</scope>
    <source>
        <strain evidence="18">cv. B73</strain>
    </source>
</reference>
<keyword evidence="4" id="KW-0808">Transferase</keyword>
<reference evidence="17" key="3">
    <citation type="submission" date="2021-05" db="UniProtKB">
        <authorList>
            <consortium name="EnsemblPlants"/>
        </authorList>
    </citation>
    <scope>IDENTIFICATION</scope>
    <source>
        <strain evidence="17">cv. B73</strain>
    </source>
</reference>
<evidence type="ECO:0000256" key="4">
    <source>
        <dbReference type="ARBA" id="ARBA00022679"/>
    </source>
</evidence>
<dbReference type="SUPFAM" id="SSF56112">
    <property type="entry name" value="Protein kinase-like (PK-like)"/>
    <property type="match status" value="1"/>
</dbReference>
<evidence type="ECO:0000256" key="3">
    <source>
        <dbReference type="ARBA" id="ARBA00022527"/>
    </source>
</evidence>
<evidence type="ECO:0000256" key="14">
    <source>
        <dbReference type="RuleBase" id="RU000304"/>
    </source>
</evidence>
<evidence type="ECO:0000259" key="16">
    <source>
        <dbReference type="PROSITE" id="PS50011"/>
    </source>
</evidence>
<organism evidence="17 18">
    <name type="scientific">Zea mays</name>
    <name type="common">Maize</name>
    <dbReference type="NCBI Taxonomy" id="4577"/>
    <lineage>
        <taxon>Eukaryota</taxon>
        <taxon>Viridiplantae</taxon>
        <taxon>Streptophyta</taxon>
        <taxon>Embryophyta</taxon>
        <taxon>Tracheophyta</taxon>
        <taxon>Spermatophyta</taxon>
        <taxon>Magnoliopsida</taxon>
        <taxon>Liliopsida</taxon>
        <taxon>Poales</taxon>
        <taxon>Poaceae</taxon>
        <taxon>PACMAD clade</taxon>
        <taxon>Panicoideae</taxon>
        <taxon>Andropogonodae</taxon>
        <taxon>Andropogoneae</taxon>
        <taxon>Tripsacinae</taxon>
        <taxon>Zea</taxon>
    </lineage>
</organism>
<keyword evidence="18" id="KW-1185">Reference proteome</keyword>
<keyword evidence="10" id="KW-0112">Calmodulin-binding</keyword>
<name>A0A804P0P8_MAIZE</name>
<evidence type="ECO:0000256" key="8">
    <source>
        <dbReference type="ARBA" id="ARBA00022837"/>
    </source>
</evidence>
<dbReference type="GO" id="GO:0004683">
    <property type="term" value="F:calcium/calmodulin-dependent protein kinase activity"/>
    <property type="evidence" value="ECO:0007669"/>
    <property type="project" value="UniProtKB-EC"/>
</dbReference>
<feature type="compositionally biased region" description="Polar residues" evidence="15">
    <location>
        <begin position="53"/>
        <end position="67"/>
    </location>
</feature>
<dbReference type="EnsemblPlants" id="Zm00001eb200350_T003">
    <property type="protein sequence ID" value="Zm00001eb200350_P003"/>
    <property type="gene ID" value="Zm00001eb200350"/>
</dbReference>
<proteinExistence type="evidence at protein level"/>
<feature type="compositionally biased region" description="Low complexity" evidence="15">
    <location>
        <begin position="379"/>
        <end position="397"/>
    </location>
</feature>
<accession>A0A804P0P8</accession>
<comment type="similarity">
    <text evidence="1">Belongs to the protein kinase superfamily. CAMK Ser/Thr protein kinase family. CaMK subfamily.</text>
</comment>
<evidence type="ECO:0000256" key="7">
    <source>
        <dbReference type="ARBA" id="ARBA00022777"/>
    </source>
</evidence>
<dbReference type="SMART" id="SM00220">
    <property type="entry name" value="S_TKc"/>
    <property type="match status" value="1"/>
</dbReference>
<keyword evidence="8" id="KW-0106">Calcium</keyword>
<protein>
    <recommendedName>
        <fullName evidence="2">calcium/calmodulin-dependent protein kinase</fullName>
        <ecNumber evidence="2">2.7.11.17</ecNumber>
    </recommendedName>
</protein>
<dbReference type="Pfam" id="PF00069">
    <property type="entry name" value="Pkinase"/>
    <property type="match status" value="1"/>
</dbReference>
<sequence>MSKTESRKLSDDYEVAEVLGRGGFSIVRRGVSKSEGKAAQQVAIKTLRRLGPATTTGGSTLPPQQGSNKGGGLVPTWKQVSSISDALLTNEILVMRRIVEAVAPHPNVIALHDVYEDARGVHLVLELCSGGELFDRIVGRDRHYSEFDAAGVVRQIARGLQALHGAGVVHRDLKPENCLFADRGEASTLKIMDFGLSSVEDFSDPVVTLFGSIDYVSPEALSRQDVSAASDMWSVGVILYILLSGCPPFHAPTNREKQQRILQGEFSFQDHTWKTISSSAKELISSLLSVEPYKRPTASDVCPFFHPHCHTLANLCHTQLRLLNPWTLLSFVSSGPAAGASLGDRGLREAGPHGRGGRDEAAEVQRQKEAAGGGDRQRAQQQGGAADEAAAEPAGTA</sequence>
<dbReference type="AlphaFoldDB" id="A0A804P0P8"/>
<evidence type="ECO:0000256" key="6">
    <source>
        <dbReference type="ARBA" id="ARBA00022741"/>
    </source>
</evidence>
<dbReference type="CDD" id="cd05117">
    <property type="entry name" value="STKc_CAMK"/>
    <property type="match status" value="1"/>
</dbReference>